<sequence>MKFIAFAIPLSLATTVQVPAGDRTPYANVRYNYWIDLPEDFSAIVESANGDGGTSQSVDGQAKLAVWGSYPSEGGFAQEVKWRIGQEETAGWSVDYVRRKPKWAVWSGSKGDRVYYERAIPVCGGAVAYFRLEYDKARAKAFDPVITRLVKSLRSGDC</sequence>
<dbReference type="EMBL" id="JAKREW010000064">
    <property type="protein sequence ID" value="MCG7509004.1"/>
    <property type="molecule type" value="Genomic_DNA"/>
</dbReference>
<evidence type="ECO:0000313" key="1">
    <source>
        <dbReference type="EMBL" id="MCG7509004.1"/>
    </source>
</evidence>
<protein>
    <submittedName>
        <fullName evidence="1">Uncharacterized protein</fullName>
    </submittedName>
</protein>
<dbReference type="Proteomes" id="UP001201701">
    <property type="component" value="Unassembled WGS sequence"/>
</dbReference>
<name>A0ABS9QNJ5_9HYPH</name>
<dbReference type="RefSeq" id="WP_239370501.1">
    <property type="nucleotide sequence ID" value="NZ_JAKREW010000064.1"/>
</dbReference>
<gene>
    <name evidence="1" type="ORF">L4923_28615</name>
</gene>
<reference evidence="1 2" key="1">
    <citation type="submission" date="2022-02" db="EMBL/GenBank/DDBJ databases">
        <title>Draft genome sequence of Mezorhizobium retamae strain IRAMC:0171 isolated from Retama raetam nodules.</title>
        <authorList>
            <person name="Bengaied R."/>
            <person name="Sbissi I."/>
            <person name="Huber K."/>
            <person name="Ghodbane F."/>
            <person name="Nouioui I."/>
            <person name="Tarhouni M."/>
            <person name="Gtari M."/>
        </authorList>
    </citation>
    <scope>NUCLEOTIDE SEQUENCE [LARGE SCALE GENOMIC DNA]</scope>
    <source>
        <strain evidence="1 2">IRAMC:0171</strain>
    </source>
</reference>
<proteinExistence type="predicted"/>
<keyword evidence="2" id="KW-1185">Reference proteome</keyword>
<organism evidence="1 2">
    <name type="scientific">Mesorhizobium retamae</name>
    <dbReference type="NCBI Taxonomy" id="2912854"/>
    <lineage>
        <taxon>Bacteria</taxon>
        <taxon>Pseudomonadati</taxon>
        <taxon>Pseudomonadota</taxon>
        <taxon>Alphaproteobacteria</taxon>
        <taxon>Hyphomicrobiales</taxon>
        <taxon>Phyllobacteriaceae</taxon>
        <taxon>Mesorhizobium</taxon>
    </lineage>
</organism>
<evidence type="ECO:0000313" key="2">
    <source>
        <dbReference type="Proteomes" id="UP001201701"/>
    </source>
</evidence>
<comment type="caution">
    <text evidence="1">The sequence shown here is derived from an EMBL/GenBank/DDBJ whole genome shotgun (WGS) entry which is preliminary data.</text>
</comment>
<accession>A0ABS9QNJ5</accession>